<dbReference type="RefSeq" id="WP_004649382.1">
    <property type="nucleotide sequence ID" value="NZ_KB849166.1"/>
</dbReference>
<feature type="coiled-coil region" evidence="1">
    <location>
        <begin position="222"/>
        <end position="249"/>
    </location>
</feature>
<proteinExistence type="predicted"/>
<evidence type="ECO:0000259" key="2">
    <source>
        <dbReference type="Pfam" id="PF02026"/>
    </source>
</evidence>
<gene>
    <name evidence="3" type="ORF">F994_02778</name>
</gene>
<reference evidence="3 4" key="1">
    <citation type="submission" date="2013-02" db="EMBL/GenBank/DDBJ databases">
        <title>The Genome Sequence of Acinetobacter sp. ANC 3994.</title>
        <authorList>
            <consortium name="The Broad Institute Genome Sequencing Platform"/>
            <consortium name="The Broad Institute Genome Sequencing Center for Infectious Disease"/>
            <person name="Cerqueira G."/>
            <person name="Feldgarden M."/>
            <person name="Courvalin P."/>
            <person name="Perichon B."/>
            <person name="Grillot-Courvalin C."/>
            <person name="Clermont D."/>
            <person name="Rocha E."/>
            <person name="Yoon E.-J."/>
            <person name="Nemec A."/>
            <person name="Walker B."/>
            <person name="Young S.K."/>
            <person name="Zeng Q."/>
            <person name="Gargeya S."/>
            <person name="Fitzgerald M."/>
            <person name="Haas B."/>
            <person name="Abouelleil A."/>
            <person name="Alvarado L."/>
            <person name="Arachchi H.M."/>
            <person name="Berlin A.M."/>
            <person name="Chapman S.B."/>
            <person name="Dewar J."/>
            <person name="Goldberg J."/>
            <person name="Griggs A."/>
            <person name="Gujja S."/>
            <person name="Hansen M."/>
            <person name="Howarth C."/>
            <person name="Imamovic A."/>
            <person name="Larimer J."/>
            <person name="McCowan C."/>
            <person name="Murphy C."/>
            <person name="Neiman D."/>
            <person name="Pearson M."/>
            <person name="Priest M."/>
            <person name="Roberts A."/>
            <person name="Saif S."/>
            <person name="Shea T."/>
            <person name="Sisk P."/>
            <person name="Sykes S."/>
            <person name="Wortman J."/>
            <person name="Nusbaum C."/>
            <person name="Birren B."/>
        </authorList>
    </citation>
    <scope>NUCLEOTIDE SEQUENCE [LARGE SCALE GENOMIC DNA]</scope>
    <source>
        <strain evidence="3 4">ANC 3994</strain>
    </source>
</reference>
<dbReference type="AlphaFoldDB" id="N8NWA2"/>
<dbReference type="Gene3D" id="6.20.350.10">
    <property type="match status" value="1"/>
</dbReference>
<evidence type="ECO:0000313" key="4">
    <source>
        <dbReference type="Proteomes" id="UP000013086"/>
    </source>
</evidence>
<dbReference type="InterPro" id="IPR003032">
    <property type="entry name" value="Ryanodine_rcpt"/>
</dbReference>
<keyword evidence="1" id="KW-0175">Coiled coil</keyword>
<evidence type="ECO:0000256" key="1">
    <source>
        <dbReference type="SAM" id="Coils"/>
    </source>
</evidence>
<dbReference type="Proteomes" id="UP000013086">
    <property type="component" value="Unassembled WGS sequence"/>
</dbReference>
<dbReference type="eggNOG" id="ENOG5033GXH">
    <property type="taxonomic scope" value="Bacteria"/>
</dbReference>
<dbReference type="PATRIC" id="fig|1217715.3.peg.2716"/>
<name>N8NWA2_9GAMM</name>
<dbReference type="EMBL" id="APOH01000021">
    <property type="protein sequence ID" value="ENU18651.1"/>
    <property type="molecule type" value="Genomic_DNA"/>
</dbReference>
<accession>N8NWA2</accession>
<dbReference type="Pfam" id="PF02026">
    <property type="entry name" value="RyR"/>
    <property type="match status" value="1"/>
</dbReference>
<organism evidence="3 4">
    <name type="scientific">Acinetobacter bohemicus ANC 3994</name>
    <dbReference type="NCBI Taxonomy" id="1217715"/>
    <lineage>
        <taxon>Bacteria</taxon>
        <taxon>Pseudomonadati</taxon>
        <taxon>Pseudomonadota</taxon>
        <taxon>Gammaproteobacteria</taxon>
        <taxon>Moraxellales</taxon>
        <taxon>Moraxellaceae</taxon>
        <taxon>Acinetobacter</taxon>
    </lineage>
</organism>
<feature type="domain" description="Ryanodine receptor Ryr" evidence="2">
    <location>
        <begin position="55"/>
        <end position="101"/>
    </location>
</feature>
<dbReference type="HOGENOM" id="CLU_959296_0_0_6"/>
<sequence length="298" mass="33813">MKLSTIAMLCHSINAAYCLSQGDDSQPTWDDAPDWQKQSAFMGVEMHINNPDATPEQSHESWLSQKEAEGWKYGEVKDAELKEHPCFRPYDELPAEQKAKDYLFKAMVHLVKDLPEPEEHLALVNQTAQLQASLAAFKQLAGNQAQSLNTAPAAKTIASGVRVKYVGLKDEYTDRLYESNLVFSYGQTRSVTTDLANKLLQHPEFVRDDALEALTASSDQAVDDTEATLKKSQEEKENKDKENTQMLDEIDMVRRMEDKDSLYEYAMKNFNQKIPKNQSVDWMKDKVLNLLDTMGVPQ</sequence>
<dbReference type="OrthoDB" id="227202at2"/>
<protein>
    <recommendedName>
        <fullName evidence="2">Ryanodine receptor Ryr domain-containing protein</fullName>
    </recommendedName>
</protein>
<evidence type="ECO:0000313" key="3">
    <source>
        <dbReference type="EMBL" id="ENU18651.1"/>
    </source>
</evidence>
<comment type="caution">
    <text evidence="3">The sequence shown here is derived from an EMBL/GenBank/DDBJ whole genome shotgun (WGS) entry which is preliminary data.</text>
</comment>